<dbReference type="PROSITE" id="PS51831">
    <property type="entry name" value="HD"/>
    <property type="match status" value="1"/>
</dbReference>
<keyword evidence="11" id="KW-1185">Reference proteome</keyword>
<evidence type="ECO:0000313" key="11">
    <source>
        <dbReference type="Proteomes" id="UP000193200"/>
    </source>
</evidence>
<dbReference type="PROSITE" id="PS51880">
    <property type="entry name" value="TGS"/>
    <property type="match status" value="1"/>
</dbReference>
<evidence type="ECO:0000256" key="6">
    <source>
        <dbReference type="RuleBase" id="RU003847"/>
    </source>
</evidence>
<dbReference type="InterPro" id="IPR002912">
    <property type="entry name" value="ACT_dom"/>
</dbReference>
<dbReference type="PROSITE" id="PS51671">
    <property type="entry name" value="ACT"/>
    <property type="match status" value="1"/>
</dbReference>
<dbReference type="Gene3D" id="1.10.3210.10">
    <property type="entry name" value="Hypothetical protein af1432"/>
    <property type="match status" value="1"/>
</dbReference>
<dbReference type="FunFam" id="3.10.20.30:FF:000002">
    <property type="entry name" value="GTP pyrophosphokinase (RelA/SpoT)"/>
    <property type="match status" value="1"/>
</dbReference>
<dbReference type="GO" id="GO:0015949">
    <property type="term" value="P:nucleobase-containing small molecule interconversion"/>
    <property type="evidence" value="ECO:0007669"/>
    <property type="project" value="UniProtKB-ARBA"/>
</dbReference>
<dbReference type="SUPFAM" id="SSF81271">
    <property type="entry name" value="TGS-like"/>
    <property type="match status" value="1"/>
</dbReference>
<dbReference type="GO" id="GO:0005886">
    <property type="term" value="C:plasma membrane"/>
    <property type="evidence" value="ECO:0007669"/>
    <property type="project" value="TreeGrafter"/>
</dbReference>
<dbReference type="SUPFAM" id="SSF55021">
    <property type="entry name" value="ACT-like"/>
    <property type="match status" value="1"/>
</dbReference>
<dbReference type="FunFam" id="3.30.460.10:FF:000001">
    <property type="entry name" value="GTP pyrophosphokinase RelA"/>
    <property type="match status" value="1"/>
</dbReference>
<dbReference type="GO" id="GO:0015969">
    <property type="term" value="P:guanosine tetraphosphate metabolic process"/>
    <property type="evidence" value="ECO:0007669"/>
    <property type="project" value="InterPro"/>
</dbReference>
<dbReference type="InterPro" id="IPR004811">
    <property type="entry name" value="RelA/Spo_fam"/>
</dbReference>
<organism evidence="10 11">
    <name type="scientific">Oceanibacterium hippocampi</name>
    <dbReference type="NCBI Taxonomy" id="745714"/>
    <lineage>
        <taxon>Bacteria</taxon>
        <taxon>Pseudomonadati</taxon>
        <taxon>Pseudomonadota</taxon>
        <taxon>Alphaproteobacteria</taxon>
        <taxon>Sneathiellales</taxon>
        <taxon>Sneathiellaceae</taxon>
        <taxon>Oceanibacterium</taxon>
    </lineage>
</organism>
<dbReference type="SUPFAM" id="SSF81301">
    <property type="entry name" value="Nucleotidyltransferase"/>
    <property type="match status" value="1"/>
</dbReference>
<dbReference type="InterPro" id="IPR004095">
    <property type="entry name" value="TGS"/>
</dbReference>
<feature type="domain" description="ACT" evidence="7">
    <location>
        <begin position="639"/>
        <end position="713"/>
    </location>
</feature>
<evidence type="ECO:0000256" key="1">
    <source>
        <dbReference type="ARBA" id="ARBA00013251"/>
    </source>
</evidence>
<dbReference type="InterPro" id="IPR045865">
    <property type="entry name" value="ACT-like_dom_sf"/>
</dbReference>
<dbReference type="InterPro" id="IPR045600">
    <property type="entry name" value="RelA/SpoT_AH_RIS"/>
</dbReference>
<dbReference type="Proteomes" id="UP000193200">
    <property type="component" value="Unassembled WGS sequence"/>
</dbReference>
<dbReference type="FunFam" id="1.10.3210.10:FF:000001">
    <property type="entry name" value="GTP pyrophosphokinase RelA"/>
    <property type="match status" value="1"/>
</dbReference>
<evidence type="ECO:0000256" key="2">
    <source>
        <dbReference type="ARBA" id="ARBA00014315"/>
    </source>
</evidence>
<dbReference type="EMBL" id="FWFR01000006">
    <property type="protein sequence ID" value="SLN77079.1"/>
    <property type="molecule type" value="Genomic_DNA"/>
</dbReference>
<dbReference type="InterPro" id="IPR043519">
    <property type="entry name" value="NT_sf"/>
</dbReference>
<feature type="domain" description="HD" evidence="8">
    <location>
        <begin position="45"/>
        <end position="144"/>
    </location>
</feature>
<dbReference type="AlphaFoldDB" id="A0A1Y5TZ91"/>
<dbReference type="Gene3D" id="3.10.20.30">
    <property type="match status" value="1"/>
</dbReference>
<feature type="domain" description="TGS" evidence="9">
    <location>
        <begin position="380"/>
        <end position="445"/>
    </location>
</feature>
<dbReference type="InterPro" id="IPR007685">
    <property type="entry name" value="RelA_SpoT"/>
</dbReference>
<dbReference type="OrthoDB" id="9805041at2"/>
<dbReference type="CDD" id="cd04876">
    <property type="entry name" value="ACT_RelA-SpoT"/>
    <property type="match status" value="1"/>
</dbReference>
<dbReference type="InterPro" id="IPR033655">
    <property type="entry name" value="TGS_RelA/SpoT"/>
</dbReference>
<dbReference type="Gene3D" id="3.30.70.260">
    <property type="match status" value="1"/>
</dbReference>
<name>A0A1Y5TZ91_9PROT</name>
<keyword evidence="10" id="KW-0418">Kinase</keyword>
<dbReference type="SUPFAM" id="SSF109604">
    <property type="entry name" value="HD-domain/PDEase-like"/>
    <property type="match status" value="1"/>
</dbReference>
<dbReference type="CDD" id="cd01668">
    <property type="entry name" value="TGS_RSH"/>
    <property type="match status" value="1"/>
</dbReference>
<evidence type="ECO:0000259" key="8">
    <source>
        <dbReference type="PROSITE" id="PS51831"/>
    </source>
</evidence>
<comment type="catalytic activity">
    <reaction evidence="5">
        <text>GTP + ATP = guanosine 3'-diphosphate 5'-triphosphate + AMP</text>
        <dbReference type="Rhea" id="RHEA:22088"/>
        <dbReference type="ChEBI" id="CHEBI:30616"/>
        <dbReference type="ChEBI" id="CHEBI:37565"/>
        <dbReference type="ChEBI" id="CHEBI:142410"/>
        <dbReference type="ChEBI" id="CHEBI:456215"/>
        <dbReference type="EC" id="2.7.6.5"/>
    </reaction>
</comment>
<evidence type="ECO:0000256" key="3">
    <source>
        <dbReference type="ARBA" id="ARBA00029754"/>
    </source>
</evidence>
<sequence length="713" mass="80332">MLRQVELVDRVLAYDPDADEDLLHRAYVFTVRAHGSQLRDSGDPYFSHPIEVAGILTGLKLDTATIVTALLHDTIEDTVATREEVAAKFGEEVATLVDGVTKLSQLELQSDRTKQAENFRKLLIAMSNDIRVLLVKLADRLHNMRTLHFIERPEKRHRIALETMEIYAPLAERIGMQSMKDELEDLAFAELNPDARASVQKRLSYLREEGADVVSRISQQLTETLARYGVKAIVNGREKRPFSIWRKMERKNVSFEQLSDIIAFRVIVANIAECYQALGVFHSHFKMVPDRFKDYISTPKRNGYQSLHTSVIGPEKQRIEIQIRSQAMHEIAELGVAAHWQYKQGVETGEGRDYRWLRELLEILEHASDPEEFLEHTKLSMFQDQVFCFTPKGDLIALPAGATPVDFAYAVHTGVGDTCVGAKVNQRMTPLRTILRNGDQVEILRSKNQTPSPTWENFVVSGKARSAIRRFTRNRQRVEYHELGKAIAEKILREAGQTLTERAIQEAVRFFKCDKSDDLYVALGEGTLTPRQVKDVLFPEAAKPDDNVVPLARARTDRKSKHRHSVPIRGLIPGMAVHFAGCCHPLPGDRIVGIVSTGRGVTVHTIECETLEQYAETPERWLDVSWSPDSSPEDYHIGRITTVIANEPGALSSLTTVIAKNGGNINNLKITSRSLEFFEMIIDIQVRDVRHLTNIIAALRADPVVSSVDRASG</sequence>
<dbReference type="Pfam" id="PF13328">
    <property type="entry name" value="HD_4"/>
    <property type="match status" value="1"/>
</dbReference>
<dbReference type="Gene3D" id="3.30.460.10">
    <property type="entry name" value="Beta Polymerase, domain 2"/>
    <property type="match status" value="1"/>
</dbReference>
<dbReference type="EC" id="2.7.6.5" evidence="1"/>
<reference evidence="10 11" key="1">
    <citation type="submission" date="2017-03" db="EMBL/GenBank/DDBJ databases">
        <authorList>
            <person name="Afonso C.L."/>
            <person name="Miller P.J."/>
            <person name="Scott M.A."/>
            <person name="Spackman E."/>
            <person name="Goraichik I."/>
            <person name="Dimitrov K.M."/>
            <person name="Suarez D.L."/>
            <person name="Swayne D.E."/>
        </authorList>
    </citation>
    <scope>NUCLEOTIDE SEQUENCE [LARGE SCALE GENOMIC DNA]</scope>
    <source>
        <strain evidence="10 11">CECT 7691</strain>
    </source>
</reference>
<dbReference type="GO" id="GO:0008893">
    <property type="term" value="F:guanosine-3',5'-bis(diphosphate) 3'-diphosphatase activity"/>
    <property type="evidence" value="ECO:0007669"/>
    <property type="project" value="TreeGrafter"/>
</dbReference>
<dbReference type="Pfam" id="PF04607">
    <property type="entry name" value="RelA_SpoT"/>
    <property type="match status" value="1"/>
</dbReference>
<dbReference type="RefSeq" id="WP_139839838.1">
    <property type="nucleotide sequence ID" value="NZ_FWFR01000006.1"/>
</dbReference>
<evidence type="ECO:0000259" key="7">
    <source>
        <dbReference type="PROSITE" id="PS51671"/>
    </source>
</evidence>
<dbReference type="PANTHER" id="PTHR21262">
    <property type="entry name" value="GUANOSINE-3',5'-BIS DIPHOSPHATE 3'-PYROPHOSPHOHYDROLASE"/>
    <property type="match status" value="1"/>
</dbReference>
<dbReference type="InterPro" id="IPR003607">
    <property type="entry name" value="HD/PDEase_dom"/>
</dbReference>
<dbReference type="NCBIfam" id="TIGR00691">
    <property type="entry name" value="spoT_relA"/>
    <property type="match status" value="1"/>
</dbReference>
<dbReference type="CDD" id="cd00077">
    <property type="entry name" value="HDc"/>
    <property type="match status" value="1"/>
</dbReference>
<dbReference type="CDD" id="cd05399">
    <property type="entry name" value="NT_Rel-Spo_like"/>
    <property type="match status" value="1"/>
</dbReference>
<dbReference type="GO" id="GO:0042594">
    <property type="term" value="P:response to starvation"/>
    <property type="evidence" value="ECO:0007669"/>
    <property type="project" value="TreeGrafter"/>
</dbReference>
<dbReference type="FunCoup" id="A0A1Y5TZ91">
    <property type="interactions" value="575"/>
</dbReference>
<dbReference type="GO" id="GO:0008728">
    <property type="term" value="F:GTP diphosphokinase activity"/>
    <property type="evidence" value="ECO:0007669"/>
    <property type="project" value="UniProtKB-EC"/>
</dbReference>
<dbReference type="Pfam" id="PF19296">
    <property type="entry name" value="RelA_AH_RIS"/>
    <property type="match status" value="1"/>
</dbReference>
<dbReference type="GO" id="GO:0016301">
    <property type="term" value="F:kinase activity"/>
    <property type="evidence" value="ECO:0007669"/>
    <property type="project" value="UniProtKB-KW"/>
</dbReference>
<evidence type="ECO:0000256" key="5">
    <source>
        <dbReference type="ARBA" id="ARBA00048244"/>
    </source>
</evidence>
<protein>
    <recommendedName>
        <fullName evidence="2">GTP pyrophosphokinase rsh</fullName>
        <ecNumber evidence="1">2.7.6.5</ecNumber>
    </recommendedName>
    <alternativeName>
        <fullName evidence="4">(p)ppGpp synthase</fullName>
    </alternativeName>
    <alternativeName>
        <fullName evidence="3">ATP:GTP 3'-pyrophosphotransferase</fullName>
    </alternativeName>
</protein>
<dbReference type="InterPro" id="IPR006674">
    <property type="entry name" value="HD_domain"/>
</dbReference>
<dbReference type="InterPro" id="IPR012675">
    <property type="entry name" value="Beta-grasp_dom_sf"/>
</dbReference>
<dbReference type="Pfam" id="PF13291">
    <property type="entry name" value="ACT_4"/>
    <property type="match status" value="1"/>
</dbReference>
<evidence type="ECO:0000313" key="10">
    <source>
        <dbReference type="EMBL" id="SLN77079.1"/>
    </source>
</evidence>
<comment type="similarity">
    <text evidence="6">Belongs to the relA/spoT family.</text>
</comment>
<comment type="function">
    <text evidence="6">In eubacteria ppGpp (guanosine 3'-diphosphate 5'-diphosphate) is a mediator of the stringent response that coordinates a variety of cellular activities in response to changes in nutritional abundance.</text>
</comment>
<dbReference type="InterPro" id="IPR012676">
    <property type="entry name" value="TGS-like"/>
</dbReference>
<dbReference type="SMART" id="SM00954">
    <property type="entry name" value="RelA_SpoT"/>
    <property type="match status" value="1"/>
</dbReference>
<dbReference type="InParanoid" id="A0A1Y5TZ91"/>
<proteinExistence type="inferred from homology"/>
<dbReference type="SMART" id="SM00471">
    <property type="entry name" value="HDc"/>
    <property type="match status" value="1"/>
</dbReference>
<dbReference type="Pfam" id="PF02824">
    <property type="entry name" value="TGS"/>
    <property type="match status" value="1"/>
</dbReference>
<gene>
    <name evidence="10" type="primary">rsh</name>
    <name evidence="10" type="ORF">OCH7691_04272</name>
</gene>
<evidence type="ECO:0000256" key="4">
    <source>
        <dbReference type="ARBA" id="ARBA00032407"/>
    </source>
</evidence>
<dbReference type="PANTHER" id="PTHR21262:SF36">
    <property type="entry name" value="BIFUNCTIONAL (P)PPGPP SYNTHASE_HYDROLASE SPOT"/>
    <property type="match status" value="1"/>
</dbReference>
<keyword evidence="10" id="KW-0808">Transferase</keyword>
<evidence type="ECO:0000259" key="9">
    <source>
        <dbReference type="PROSITE" id="PS51880"/>
    </source>
</evidence>
<accession>A0A1Y5TZ91</accession>